<protein>
    <submittedName>
        <fullName evidence="3">Uncharacterized protein</fullName>
    </submittedName>
</protein>
<dbReference type="Gene3D" id="3.40.50.2000">
    <property type="entry name" value="Glycogen Phosphorylase B"/>
    <property type="match status" value="2"/>
</dbReference>
<dbReference type="PANTHER" id="PTHR30160">
    <property type="entry name" value="TETRAACYLDISACCHARIDE 4'-KINASE-RELATED"/>
    <property type="match status" value="1"/>
</dbReference>
<dbReference type="InterPro" id="IPR051199">
    <property type="entry name" value="LPS_LOS_Heptosyltrfase"/>
</dbReference>
<gene>
    <name evidence="3" type="ORF">A3I30_01655</name>
</gene>
<dbReference type="PANTHER" id="PTHR30160:SF7">
    <property type="entry name" value="ADP-HEPTOSE--LPS HEPTOSYLTRANSFERASE 2"/>
    <property type="match status" value="1"/>
</dbReference>
<dbReference type="EMBL" id="MEYV01000001">
    <property type="protein sequence ID" value="OGD40760.1"/>
    <property type="molecule type" value="Genomic_DNA"/>
</dbReference>
<dbReference type="Proteomes" id="UP000177197">
    <property type="component" value="Unassembled WGS sequence"/>
</dbReference>
<evidence type="ECO:0000313" key="3">
    <source>
        <dbReference type="EMBL" id="OGD40760.1"/>
    </source>
</evidence>
<accession>A0A1F5CD36</accession>
<dbReference type="SUPFAM" id="SSF53756">
    <property type="entry name" value="UDP-Glycosyltransferase/glycogen phosphorylase"/>
    <property type="match status" value="1"/>
</dbReference>
<dbReference type="CDD" id="cd03789">
    <property type="entry name" value="GT9_LPS_heptosyltransferase"/>
    <property type="match status" value="1"/>
</dbReference>
<dbReference type="GO" id="GO:0009244">
    <property type="term" value="P:lipopolysaccharide core region biosynthetic process"/>
    <property type="evidence" value="ECO:0007669"/>
    <property type="project" value="TreeGrafter"/>
</dbReference>
<dbReference type="Pfam" id="PF01075">
    <property type="entry name" value="Glyco_transf_9"/>
    <property type="match status" value="1"/>
</dbReference>
<dbReference type="AlphaFoldDB" id="A0A1F5CD36"/>
<name>A0A1F5CD36_9BACT</name>
<evidence type="ECO:0000313" key="4">
    <source>
        <dbReference type="Proteomes" id="UP000177197"/>
    </source>
</evidence>
<sequence length="386" mass="44136">MAIFSRIKNIGILTLAGVKFISSGRADKKIEMPKKILIVHLGKLGDMVCATPMFRVVKEKYPESKIYVAGNQTNQELLRGNHDVNAYLVYSWRFGKFLKIIKKEHFDFACVTTPDFLALAALYLADIPLISAPMVRNGFSPYETRPYKFLRHFVVTKPHHMGNYAAREYLRLLEPIGIFAEDTKKYLHFSEEAENKILNFFAERNINSHSDFVVGITPSAGNKIKEWPRDRFAKLADYIFEKYHAKIIVIGGPNDAEVDEMTDLMDRGTKFISARGIFNIEELKALISKLHLFISVDTGPIYIAEAFDVPTIDIIGPIDEKEQPPIGKLHKIVVAERQKPELYVMNARVYNEKEARRQTEAIGAQMVIDKFEELVKILKDEKRIPV</sequence>
<keyword evidence="1" id="KW-0328">Glycosyltransferase</keyword>
<organism evidence="3 4">
    <name type="scientific">Candidatus Azambacteria bacterium RIFCSPLOWO2_02_FULL_44_14</name>
    <dbReference type="NCBI Taxonomy" id="1797306"/>
    <lineage>
        <taxon>Bacteria</taxon>
        <taxon>Candidatus Azamiibacteriota</taxon>
    </lineage>
</organism>
<reference evidence="3 4" key="1">
    <citation type="journal article" date="2016" name="Nat. Commun.">
        <title>Thousands of microbial genomes shed light on interconnected biogeochemical processes in an aquifer system.</title>
        <authorList>
            <person name="Anantharaman K."/>
            <person name="Brown C.T."/>
            <person name="Hug L.A."/>
            <person name="Sharon I."/>
            <person name="Castelle C.J."/>
            <person name="Probst A.J."/>
            <person name="Thomas B.C."/>
            <person name="Singh A."/>
            <person name="Wilkins M.J."/>
            <person name="Karaoz U."/>
            <person name="Brodie E.L."/>
            <person name="Williams K.H."/>
            <person name="Hubbard S.S."/>
            <person name="Banfield J.F."/>
        </authorList>
    </citation>
    <scope>NUCLEOTIDE SEQUENCE [LARGE SCALE GENOMIC DNA]</scope>
</reference>
<dbReference type="GO" id="GO:0008713">
    <property type="term" value="F:ADP-heptose-lipopolysaccharide heptosyltransferase activity"/>
    <property type="evidence" value="ECO:0007669"/>
    <property type="project" value="TreeGrafter"/>
</dbReference>
<dbReference type="InterPro" id="IPR002201">
    <property type="entry name" value="Glyco_trans_9"/>
</dbReference>
<proteinExistence type="predicted"/>
<dbReference type="GO" id="GO:0005829">
    <property type="term" value="C:cytosol"/>
    <property type="evidence" value="ECO:0007669"/>
    <property type="project" value="TreeGrafter"/>
</dbReference>
<keyword evidence="2" id="KW-0808">Transferase</keyword>
<evidence type="ECO:0000256" key="2">
    <source>
        <dbReference type="ARBA" id="ARBA00022679"/>
    </source>
</evidence>
<evidence type="ECO:0000256" key="1">
    <source>
        <dbReference type="ARBA" id="ARBA00022676"/>
    </source>
</evidence>
<comment type="caution">
    <text evidence="3">The sequence shown here is derived from an EMBL/GenBank/DDBJ whole genome shotgun (WGS) entry which is preliminary data.</text>
</comment>